<feature type="region of interest" description="Disordered" evidence="12">
    <location>
        <begin position="2387"/>
        <end position="2440"/>
    </location>
</feature>
<dbReference type="GO" id="GO:0061630">
    <property type="term" value="F:ubiquitin protein ligase activity"/>
    <property type="evidence" value="ECO:0007669"/>
    <property type="project" value="UniProtKB-EC"/>
</dbReference>
<evidence type="ECO:0000256" key="3">
    <source>
        <dbReference type="ARBA" id="ARBA00004906"/>
    </source>
</evidence>
<feature type="region of interest" description="Disordered" evidence="12">
    <location>
        <begin position="2866"/>
        <end position="2888"/>
    </location>
</feature>
<evidence type="ECO:0000256" key="12">
    <source>
        <dbReference type="SAM" id="MobiDB-lite"/>
    </source>
</evidence>
<feature type="region of interest" description="Disordered" evidence="12">
    <location>
        <begin position="2452"/>
        <end position="2472"/>
    </location>
</feature>
<feature type="compositionally biased region" description="Acidic residues" evidence="12">
    <location>
        <begin position="2001"/>
        <end position="2016"/>
    </location>
</feature>
<feature type="domain" description="HECT" evidence="14">
    <location>
        <begin position="3195"/>
        <end position="3530"/>
    </location>
</feature>
<dbReference type="PANTHER" id="PTHR11254">
    <property type="entry name" value="HECT DOMAIN UBIQUITIN-PROTEIN LIGASE"/>
    <property type="match status" value="1"/>
</dbReference>
<proteinExistence type="inferred from homology"/>
<comment type="subcellular location">
    <subcellularLocation>
        <location evidence="2">Nucleus</location>
    </subcellularLocation>
</comment>
<comment type="pathway">
    <text evidence="3">Protein modification; protein ubiquitination.</text>
</comment>
<feature type="region of interest" description="Disordered" evidence="12">
    <location>
        <begin position="2693"/>
        <end position="2717"/>
    </location>
</feature>
<evidence type="ECO:0000256" key="5">
    <source>
        <dbReference type="ARBA" id="ARBA00022448"/>
    </source>
</evidence>
<dbReference type="Gene3D" id="3.90.1750.10">
    <property type="entry name" value="Hect, E3 ligase catalytic domains"/>
    <property type="match status" value="1"/>
</dbReference>
<dbReference type="EC" id="2.3.2.26" evidence="4"/>
<reference evidence="15 16" key="1">
    <citation type="journal article" date="2011" name="PLoS Pathog.">
        <title>Endophytic Life Strategies Decoded by Genome and Transcriptome Analyses of the Mutualistic Root Symbiont Piriformospora indica.</title>
        <authorList>
            <person name="Zuccaro A."/>
            <person name="Lahrmann U."/>
            <person name="Guldener U."/>
            <person name="Langen G."/>
            <person name="Pfiffi S."/>
            <person name="Biedenkopf D."/>
            <person name="Wong P."/>
            <person name="Samans B."/>
            <person name="Grimm C."/>
            <person name="Basiewicz M."/>
            <person name="Murat C."/>
            <person name="Martin F."/>
            <person name="Kogel K.H."/>
        </authorList>
    </citation>
    <scope>NUCLEOTIDE SEQUENCE [LARGE SCALE GENOMIC DNA]</scope>
    <source>
        <strain evidence="15 16">DSM 11827</strain>
    </source>
</reference>
<evidence type="ECO:0000256" key="6">
    <source>
        <dbReference type="ARBA" id="ARBA00022679"/>
    </source>
</evidence>
<keyword evidence="6" id="KW-0808">Transferase</keyword>
<feature type="region of interest" description="Disordered" evidence="12">
    <location>
        <begin position="1280"/>
        <end position="1343"/>
    </location>
</feature>
<dbReference type="EMBL" id="CAFZ01000016">
    <property type="protein sequence ID" value="CCA67574.1"/>
    <property type="molecule type" value="Genomic_DNA"/>
</dbReference>
<dbReference type="InterPro" id="IPR010314">
    <property type="entry name" value="E3_Ub_ligase_DUF913"/>
</dbReference>
<dbReference type="InterPro" id="IPR009060">
    <property type="entry name" value="UBA-like_sf"/>
</dbReference>
<comment type="similarity">
    <text evidence="10">Belongs to the UPL family. TOM1/PTR1 subfamily.</text>
</comment>
<dbReference type="Pfam" id="PF06025">
    <property type="entry name" value="DUF913"/>
    <property type="match status" value="1"/>
</dbReference>
<feature type="compositionally biased region" description="Pro residues" evidence="12">
    <location>
        <begin position="2616"/>
        <end position="2627"/>
    </location>
</feature>
<sequence>MKIQAKSSRRTIPPHPDVVRLVQDLQSVPKTELAAFIRAISQWSWPRSELHVWFGVLDRFDEIMATLITEYDAANLQLRPFSQDDKELLFQILRFERMLLDNSTNRKLFNSYDRLSVLVMSPDVDIAIEALSLILRPAHQYTLQLSLHTVLRVNHTHLETLAQSWPVTREHGVNYVKLVSSQSEPALPAEASDLQFQWYPPKVPGSEVGPYTVHLKSLASDPRDVVTITQDAINGRPIGVNERFELLCKIRMAKSLGTGNWAMRSKLIMLRMLAIAVYCHTHTDTTGQNAKLLLEPDIVSSVAPLLATDKGIDELLQAAAVHALDALCHHRFRSGEVLTAVNASVAHGLLMSLFRKTVAKLEEAEAESVYPLFEALQIFLDFLTTHEVSYNMVISAGLIDHLRKVVSIKRSSYAVIVAKTIPLLENALYGPPQGPSSANQRNNNPFTVFLNDGGIQFLLERIKAYIVEYSHLQTSDGPPLGYGRVPTPRINVLKHLLRTIQRMLQSTGSAEVLRLLPENDSAFIPSLKSILDNRNLFGSTILAAATIVIATWKADSPSPFYSMVEHGLEPMIEVVHGVLNAMGALSLNQAGQTLLEARSKVISTVFGIFTSDAHASSLQEKSNASLIGGDVDELVRHHPWLKPIIFKGVIETLDAIEQVAKTYTPREEVEGYFNLLAVNEVKMDAEPISTSGETSTLNSQSGVDVPASAATSSPSTFELSEMLAYQYLSNFSKFLVGFFSHAQHCRDILSETSILTRLDSILALPSWPIDFVLARNLDAVLLVNRRLMDASPAVVLTHRVGVVKKHLESTYAQDFLRSRGASNTLVNYVNVTDENLAQARSFFTNIRRLLLDITLLNDVYSQSSSHSIHQPFRREPINMLEPLVEDPTLLMQIGRLSQASAWEILHLKAQKTEVEATATSGSVDQPSSSAQPTEQSIDPPVDVGASVPELLDEQRTGRDVPAAKDKNLTVEQRNQASIKTVLHAFSNITQTLFSGFAKALTMPRRLPSTEASKFKKDSKEVARLLAEALVEGLRSYNASDDPVVVIGFCALAISITSCIGPENRHGQNIQTGLFLEFEKCGGIEAVIQICTFCADLIDRVFVMKDEDRPSRDKEALNIAHYFLRQPMIWFYHLVSGKPLAESPQTLEILRFKTYEGFDPSDTLVQLRLTLLPLFRRFWEAEWLRETSESVRKSVIFGLLAILKGEYEDSGRLASASFSMPGHPIPMPRRMPVVPSPAMIQQLTDMGFPEAAARNALMRARGDLSMATELLLTNAHFFDNEGDAPASNGNDTPAAENANPPTTAAEPNSTNEPAVVASEANAPSTETTPAADQASTDPTPEEPKRDFVKELAEAREQLKETIVPTALRLADANPAFIDDIQDIFFGSAMNGNAKYLAEDIKKYANGTGEVPEVPLQVRCRILSMAYFKVGEKSLGLSKEDSEELLKSLLALLLSTPIPSAAPEHKVPKWLASHLWLSKRILCTAETIAPISIPKDDEPIVNTDLFVGPSFTSQRKVLFDFCMRLLRVSDLQREDLLSLFHMLAFLTRDHDLALQFIKQSGLSQLLQYFKANKQQEDVSTASVFIFRHLMEDKNTVEKFMRNDLRRWTTSARSRSGESVSTHLKYHNYSAFRDPQLFLKVSNELCELAEPLHIGGGYRIRSKAEDTSDSQPAQSQTEAEKQTISEGPFGITPEDAIAEVAVAVINQLTTDFIAQHKQAAEQPPATSSTIHSLLSANVLPPSAGTSGVNTPVAQPEPRPVIPPESSSTSTKEVEYTRFIQGILCELLLCFEPCKIAFLAFPKRRLPNVSKDGAKHKPLALNFVLQEIISAKADTSDSSRKRSKLSPYQSLVVALCSDANPVVDAKDVTTGIQTVRKLVLDTILKTLKEPISSTETSDQRYTRYIALGDLCQKVLTVNLHTGSQKNHEDSLTQIAELMLEKNYVAAFSSILSEVDLAHPMSSVVTSSILAPLETLTKASIRIGRSGEPVGDSVPFDITQAPEFSTESEEESDLLDSEETPDPYSTSALGMYGGETDGAFADVEEPMEEEEEDDVEMDYAEDEYDTEESQEDADVDEGAEMESPEDADPNDEDTDLEDDEEMSMREDEEHGEEDLEDHDEDDEGSSLSDEDDPESRLEEREIQAREAGDEEAVLLQPGDEEDDLDGLDPTLDDPLADFAYELNDRELVEAPVYVHPPQPMGELLEPPGDRRFPDISVLLDGPSQIPPGFPAIDITSAFDIHPDEFARLGHRRAYRRPQIVRTSMLQEMLGAPTAQMIHDMARASNGELQLALSGPAAQLLLHGAGLDGSQFRQRMMSRYMTIRPGHLPGGQVGLPGAMPTTQRWAEEARENAGASYENRLVELANHLVVTLLPASREAAKLRAEEAMRKLKEAEEKEKEETRLRQQEEEAERAEAERRRQQEEEAARAMTVETPETAPGDATQNAQATTMDAIEPESVSMEASTSNAEASTSNNPPRVTVMYRGEEIDITDADIDPEFLNAVPEDIRDEILGNFVRERQRESRPTRIPEAEMDMEFLNALPAEIRDDVLRNQAIAQIANAVDMDPASVLATLPEELRQTVLLEQDDAILESMPSAVLAEANALRHQIGRRSAPSSSLFVPGIPPPTQQPPRKPQYREVAQLLEKPGLLNLVKLLFFVDQTRRTSLQQVIVNLSQNGRSRTDLFKILLSLLHTGKSESTNVDKGLAQPSVRPAKPTAKGKQKEDQLLLQVNGVRAPEEQVVVQRTLDTLMSVVLANEMAPLFFLTEQDASSELHRAHSKKGKGKEKQIPGAHYPFVQLLALLERHNLLQQAHSLDTISGLLSTITKPLTALREKDEKSLEEVVPKVAEPVPPSAQARAVQEIPVVEPAPVVPETAQSSSGQPKESSEDEVAPKSREEIIRANPPNLPDSALRLVVNLLTFGECSSRCFQNTQALIFNLSSLPSARDVIIDELKTKAEEFGRMIHIELEALLRSVNGLRRGEDLPSSITTKFSLPTSNQARLLRILKILENIYMPVLPGRSSAQVDTSGEDERIIALFERLHFAPLWKKLSDCLKSVEDRPDATHVATFLLPLMESLMVVCKSTASQAHSTTAKAMRASMSPRSPTLDRESSGDVFVAFTDKHRKVLNLMVRNKPSLMFGSFSLLVHNPRVLDFDNKRNYFTHKLRHRSRAERERETYPTIPINVRRAKVFEDSFQAISRLSDKDLKYGKLNVRFSNEEGVDAGGVTREWFRILAREIFNPNYALFSPCGADRLTYQPNPASWINPDHLRYFKFVGRILGKAIYDQRLLDGHFARSVYRQLLGKPVNYRDLEWSDPSYYSGLRWMLDNSVEAMDLTFSEQSEQLGEMVVVDLKPNGRNIAVTDENKDEYIQLIAEYRLTTSIKDQLQAFLEGFYEIVPKEHISVFDEKELELLISGTPDIEVEDWRSATEYHGYSASDAVILWWWRALKSFSRADRAKVLSFATGTAKVPLGGFAELQGVDGIQRFSIHKDYGAMDRLPQAHTCFNQIDLPQYSSYEKLRQQLLLAINEGGEGFGFA</sequence>
<feature type="region of interest" description="Disordered" evidence="12">
    <location>
        <begin position="1660"/>
        <end position="1687"/>
    </location>
</feature>
<dbReference type="PROSITE" id="PS50030">
    <property type="entry name" value="UBA"/>
    <property type="match status" value="1"/>
</dbReference>
<evidence type="ECO:0000256" key="9">
    <source>
        <dbReference type="ARBA" id="ARBA00023242"/>
    </source>
</evidence>
<dbReference type="Pfam" id="PF06012">
    <property type="entry name" value="DUF908"/>
    <property type="match status" value="2"/>
</dbReference>
<keyword evidence="8" id="KW-0509">mRNA transport</keyword>
<feature type="compositionally biased region" description="Polar residues" evidence="12">
    <location>
        <begin position="917"/>
        <end position="936"/>
    </location>
</feature>
<gene>
    <name evidence="15" type="ORF">PIIN_01402</name>
</gene>
<evidence type="ECO:0000259" key="13">
    <source>
        <dbReference type="PROSITE" id="PS50030"/>
    </source>
</evidence>
<evidence type="ECO:0000256" key="8">
    <source>
        <dbReference type="ARBA" id="ARBA00022816"/>
    </source>
</evidence>
<dbReference type="Proteomes" id="UP000007148">
    <property type="component" value="Unassembled WGS sequence"/>
</dbReference>
<dbReference type="InterPro" id="IPR025527">
    <property type="entry name" value="HUWE1/Rev1_UBM"/>
</dbReference>
<accession>G4T8E9</accession>
<evidence type="ECO:0000259" key="14">
    <source>
        <dbReference type="PROSITE" id="PS50237"/>
    </source>
</evidence>
<dbReference type="UniPathway" id="UPA00143"/>
<dbReference type="Pfam" id="PF00632">
    <property type="entry name" value="HECT"/>
    <property type="match status" value="1"/>
</dbReference>
<feature type="region of interest" description="Disordered" evidence="12">
    <location>
        <begin position="916"/>
        <end position="944"/>
    </location>
</feature>
<dbReference type="CDD" id="cd00078">
    <property type="entry name" value="HECTc"/>
    <property type="match status" value="1"/>
</dbReference>
<dbReference type="GO" id="GO:0006511">
    <property type="term" value="P:ubiquitin-dependent protein catabolic process"/>
    <property type="evidence" value="ECO:0007669"/>
    <property type="project" value="TreeGrafter"/>
</dbReference>
<comment type="catalytic activity">
    <reaction evidence="1">
        <text>S-ubiquitinyl-[E2 ubiquitin-conjugating enzyme]-L-cysteine + [acceptor protein]-L-lysine = [E2 ubiquitin-conjugating enzyme]-L-cysteine + N(6)-ubiquitinyl-[acceptor protein]-L-lysine.</text>
        <dbReference type="EC" id="2.3.2.26"/>
    </reaction>
</comment>
<feature type="compositionally biased region" description="Low complexity" evidence="12">
    <location>
        <begin position="1291"/>
        <end position="1310"/>
    </location>
</feature>
<dbReference type="OrthoDB" id="8068875at2759"/>
<dbReference type="InterPro" id="IPR000569">
    <property type="entry name" value="HECT_dom"/>
</dbReference>
<keyword evidence="5" id="KW-0813">Transport</keyword>
<comment type="caution">
    <text evidence="15">The sequence shown here is derived from an EMBL/GenBank/DDBJ whole genome shotgun (WGS) entry which is preliminary data.</text>
</comment>
<dbReference type="FunCoup" id="G4T8E9">
    <property type="interactions" value="711"/>
</dbReference>
<dbReference type="GO" id="GO:0005634">
    <property type="term" value="C:nucleus"/>
    <property type="evidence" value="ECO:0007669"/>
    <property type="project" value="UniProtKB-SubCell"/>
</dbReference>
<dbReference type="InterPro" id="IPR035983">
    <property type="entry name" value="Hect_E3_ubiquitin_ligase"/>
</dbReference>
<dbReference type="Gene3D" id="3.30.2410.10">
    <property type="entry name" value="Hect, E3 ligase catalytic domain"/>
    <property type="match status" value="1"/>
</dbReference>
<feature type="region of interest" description="Disordered" evidence="12">
    <location>
        <begin position="1998"/>
        <end position="2164"/>
    </location>
</feature>
<dbReference type="HOGENOM" id="CLU_000215_0_0_1"/>
<keyword evidence="16" id="KW-1185">Reference proteome</keyword>
<dbReference type="InterPro" id="IPR010309">
    <property type="entry name" value="E3_Ub_ligase_DUF908"/>
</dbReference>
<dbReference type="Gene3D" id="1.10.8.10">
    <property type="entry name" value="DNA helicase RuvA subunit, C-terminal domain"/>
    <property type="match status" value="1"/>
</dbReference>
<feature type="compositionally biased region" description="Polar residues" evidence="12">
    <location>
        <begin position="1320"/>
        <end position="1337"/>
    </location>
</feature>
<evidence type="ECO:0000256" key="4">
    <source>
        <dbReference type="ARBA" id="ARBA00012485"/>
    </source>
</evidence>
<name>G4T8E9_SERID</name>
<feature type="domain" description="UBA" evidence="13">
    <location>
        <begin position="1231"/>
        <end position="1273"/>
    </location>
</feature>
<evidence type="ECO:0000313" key="16">
    <source>
        <dbReference type="Proteomes" id="UP000007148"/>
    </source>
</evidence>
<feature type="active site" description="Glycyl thioester intermediate" evidence="11">
    <location>
        <position position="3497"/>
    </location>
</feature>
<feature type="compositionally biased region" description="Acidic residues" evidence="12">
    <location>
        <begin position="2104"/>
        <end position="2128"/>
    </location>
</feature>
<dbReference type="FunFam" id="3.90.1750.10:FF:000003">
    <property type="entry name" value="E3 ubiquitin-protein ligase UPL1"/>
    <property type="match status" value="1"/>
</dbReference>
<dbReference type="SMART" id="SM00165">
    <property type="entry name" value="UBA"/>
    <property type="match status" value="1"/>
</dbReference>
<evidence type="ECO:0000256" key="1">
    <source>
        <dbReference type="ARBA" id="ARBA00000885"/>
    </source>
</evidence>
<dbReference type="PANTHER" id="PTHR11254:SF67">
    <property type="entry name" value="E3 UBIQUITIN-PROTEIN LIGASE HUWE1"/>
    <property type="match status" value="1"/>
</dbReference>
<organism evidence="15 16">
    <name type="scientific">Serendipita indica (strain DSM 11827)</name>
    <name type="common">Root endophyte fungus</name>
    <name type="synonym">Piriformospora indica</name>
    <dbReference type="NCBI Taxonomy" id="1109443"/>
    <lineage>
        <taxon>Eukaryota</taxon>
        <taxon>Fungi</taxon>
        <taxon>Dikarya</taxon>
        <taxon>Basidiomycota</taxon>
        <taxon>Agaricomycotina</taxon>
        <taxon>Agaricomycetes</taxon>
        <taxon>Sebacinales</taxon>
        <taxon>Serendipitaceae</taxon>
        <taxon>Serendipita</taxon>
    </lineage>
</organism>
<dbReference type="SUPFAM" id="SSF46934">
    <property type="entry name" value="UBA-like"/>
    <property type="match status" value="1"/>
</dbReference>
<evidence type="ECO:0000256" key="11">
    <source>
        <dbReference type="PROSITE-ProRule" id="PRU00104"/>
    </source>
</evidence>
<evidence type="ECO:0000313" key="15">
    <source>
        <dbReference type="EMBL" id="CCA67574.1"/>
    </source>
</evidence>
<dbReference type="Gene3D" id="3.30.2160.10">
    <property type="entry name" value="Hect, E3 ligase catalytic domain"/>
    <property type="match status" value="1"/>
</dbReference>
<evidence type="ECO:0000256" key="7">
    <source>
        <dbReference type="ARBA" id="ARBA00022786"/>
    </source>
</evidence>
<protein>
    <recommendedName>
        <fullName evidence="4">HECT-type E3 ubiquitin transferase</fullName>
        <ecNumber evidence="4">2.3.2.26</ecNumber>
    </recommendedName>
</protein>
<feature type="compositionally biased region" description="Acidic residues" evidence="12">
    <location>
        <begin position="2037"/>
        <end position="2096"/>
    </location>
</feature>
<dbReference type="FunFam" id="3.30.2410.10:FF:000004">
    <property type="entry name" value="E3 ubiquitin-protein ligase HUWE1, variant"/>
    <property type="match status" value="1"/>
</dbReference>
<dbReference type="InterPro" id="IPR015940">
    <property type="entry name" value="UBA"/>
</dbReference>
<feature type="compositionally biased region" description="Acidic residues" evidence="12">
    <location>
        <begin position="2143"/>
        <end position="2164"/>
    </location>
</feature>
<feature type="region of interest" description="Disordered" evidence="12">
    <location>
        <begin position="2608"/>
        <end position="2627"/>
    </location>
</feature>
<feature type="region of interest" description="Disordered" evidence="12">
    <location>
        <begin position="1741"/>
        <end position="1765"/>
    </location>
</feature>
<dbReference type="FunFam" id="3.30.2160.10:FF:000001">
    <property type="entry name" value="E3 ubiquitin-protein ligase NEDD4-like"/>
    <property type="match status" value="1"/>
</dbReference>
<dbReference type="Pfam" id="PF00627">
    <property type="entry name" value="UBA"/>
    <property type="match status" value="1"/>
</dbReference>
<feature type="compositionally biased region" description="Low complexity" evidence="12">
    <location>
        <begin position="2456"/>
        <end position="2469"/>
    </location>
</feature>
<dbReference type="eggNOG" id="KOG0939">
    <property type="taxonomic scope" value="Eukaryota"/>
</dbReference>
<dbReference type="PROSITE" id="PS50237">
    <property type="entry name" value="HECT"/>
    <property type="match status" value="1"/>
</dbReference>
<feature type="compositionally biased region" description="Basic and acidic residues" evidence="12">
    <location>
        <begin position="2387"/>
        <end position="2421"/>
    </location>
</feature>
<keyword evidence="9" id="KW-0539">Nucleus</keyword>
<feature type="compositionally biased region" description="Basic and acidic residues" evidence="12">
    <location>
        <begin position="2129"/>
        <end position="2142"/>
    </location>
</feature>
<dbReference type="SMART" id="SM00119">
    <property type="entry name" value="HECTc"/>
    <property type="match status" value="1"/>
</dbReference>
<evidence type="ECO:0000256" key="10">
    <source>
        <dbReference type="ARBA" id="ARBA00034494"/>
    </source>
</evidence>
<dbReference type="InterPro" id="IPR050409">
    <property type="entry name" value="E3_ubiq-protein_ligase"/>
</dbReference>
<keyword evidence="7 11" id="KW-0833">Ubl conjugation pathway</keyword>
<dbReference type="Pfam" id="PF14377">
    <property type="entry name" value="UBM"/>
    <property type="match status" value="2"/>
</dbReference>
<evidence type="ECO:0000256" key="2">
    <source>
        <dbReference type="ARBA" id="ARBA00004123"/>
    </source>
</evidence>
<dbReference type="GO" id="GO:0005737">
    <property type="term" value="C:cytoplasm"/>
    <property type="evidence" value="ECO:0007669"/>
    <property type="project" value="TreeGrafter"/>
</dbReference>
<dbReference type="SUPFAM" id="SSF56204">
    <property type="entry name" value="Hect, E3 ligase catalytic domain"/>
    <property type="match status" value="1"/>
</dbReference>
<dbReference type="InParanoid" id="G4T8E9"/>
<dbReference type="GO" id="GO:0000209">
    <property type="term" value="P:protein polyubiquitination"/>
    <property type="evidence" value="ECO:0007669"/>
    <property type="project" value="TreeGrafter"/>
</dbReference>
<dbReference type="STRING" id="1109443.G4T8E9"/>
<dbReference type="GO" id="GO:0051028">
    <property type="term" value="P:mRNA transport"/>
    <property type="evidence" value="ECO:0007669"/>
    <property type="project" value="UniProtKB-KW"/>
</dbReference>
<dbReference type="OMA" id="ADEMKYG"/>